<dbReference type="SUPFAM" id="SSF55729">
    <property type="entry name" value="Acyl-CoA N-acyltransferases (Nat)"/>
    <property type="match status" value="1"/>
</dbReference>
<evidence type="ECO:0000313" key="2">
    <source>
        <dbReference type="EMBL" id="TLS37244.1"/>
    </source>
</evidence>
<dbReference type="PROSITE" id="PS51186">
    <property type="entry name" value="GNAT"/>
    <property type="match status" value="1"/>
</dbReference>
<keyword evidence="3" id="KW-1185">Reference proteome</keyword>
<feature type="domain" description="N-acetyltransferase" evidence="1">
    <location>
        <begin position="1"/>
        <end position="139"/>
    </location>
</feature>
<dbReference type="InterPro" id="IPR016181">
    <property type="entry name" value="Acyl_CoA_acyltransferase"/>
</dbReference>
<dbReference type="Proteomes" id="UP000308230">
    <property type="component" value="Unassembled WGS sequence"/>
</dbReference>
<sequence>MELIPINDKIKDQVEQFFITHWGSSEMVISSGIYQCDLLEGFAVLNEEGKIIGLVTYIFKNRECEIISLDSILENKGVGTSLVKAVEKMALEADCTRIKLITTNDNIHALHFYQKRGYVLSALYRNAVEKAREQKPEIPLIAQNGIPIRDELELEKRFI</sequence>
<dbReference type="EMBL" id="SWLG01000007">
    <property type="protein sequence ID" value="TLS37244.1"/>
    <property type="molecule type" value="Genomic_DNA"/>
</dbReference>
<dbReference type="InterPro" id="IPR000182">
    <property type="entry name" value="GNAT_dom"/>
</dbReference>
<dbReference type="RefSeq" id="WP_138126738.1">
    <property type="nucleotide sequence ID" value="NZ_SWLG01000007.1"/>
</dbReference>
<dbReference type="Gene3D" id="3.40.630.30">
    <property type="match status" value="1"/>
</dbReference>
<protein>
    <submittedName>
        <fullName evidence="2">GNAT family N-acetyltransferase</fullName>
    </submittedName>
</protein>
<dbReference type="GO" id="GO:0016747">
    <property type="term" value="F:acyltransferase activity, transferring groups other than amino-acyl groups"/>
    <property type="evidence" value="ECO:0007669"/>
    <property type="project" value="InterPro"/>
</dbReference>
<comment type="caution">
    <text evidence="2">The sequence shown here is derived from an EMBL/GenBank/DDBJ whole genome shotgun (WGS) entry which is preliminary data.</text>
</comment>
<gene>
    <name evidence="2" type="ORF">FCL54_12020</name>
</gene>
<keyword evidence="2" id="KW-0808">Transferase</keyword>
<dbReference type="CDD" id="cd04301">
    <property type="entry name" value="NAT_SF"/>
    <property type="match status" value="1"/>
</dbReference>
<dbReference type="AlphaFoldDB" id="A0A5R9F9L6"/>
<name>A0A5R9F9L6_9BACL</name>
<evidence type="ECO:0000313" key="3">
    <source>
        <dbReference type="Proteomes" id="UP000308230"/>
    </source>
</evidence>
<organism evidence="2 3">
    <name type="scientific">Exobacillus caeni</name>
    <dbReference type="NCBI Taxonomy" id="2574798"/>
    <lineage>
        <taxon>Bacteria</taxon>
        <taxon>Bacillati</taxon>
        <taxon>Bacillota</taxon>
        <taxon>Bacilli</taxon>
        <taxon>Bacillales</taxon>
        <taxon>Guptibacillaceae</taxon>
        <taxon>Exobacillus</taxon>
    </lineage>
</organism>
<dbReference type="Pfam" id="PF00583">
    <property type="entry name" value="Acetyltransf_1"/>
    <property type="match status" value="1"/>
</dbReference>
<evidence type="ECO:0000259" key="1">
    <source>
        <dbReference type="PROSITE" id="PS51186"/>
    </source>
</evidence>
<accession>A0A5R9F9L6</accession>
<reference evidence="2 3" key="1">
    <citation type="submission" date="2019-04" db="EMBL/GenBank/DDBJ databases">
        <title>Bacillus caeni sp. nov., a bacterium isolated from mangrove sediment.</title>
        <authorList>
            <person name="Huang H."/>
            <person name="Mo K."/>
            <person name="Hu Y."/>
        </authorList>
    </citation>
    <scope>NUCLEOTIDE SEQUENCE [LARGE SCALE GENOMIC DNA]</scope>
    <source>
        <strain evidence="2 3">HB172195</strain>
    </source>
</reference>
<proteinExistence type="predicted"/>
<dbReference type="OrthoDB" id="7365228at2"/>